<dbReference type="GO" id="GO:0005654">
    <property type="term" value="C:nucleoplasm"/>
    <property type="evidence" value="ECO:0007669"/>
    <property type="project" value="UniProtKB-SubCell"/>
</dbReference>
<keyword evidence="8" id="KW-1185">Reference proteome</keyword>
<keyword evidence="3" id="KW-0539">Nucleus</keyword>
<evidence type="ECO:0000256" key="1">
    <source>
        <dbReference type="ARBA" id="ARBA00004642"/>
    </source>
</evidence>
<dbReference type="InterPro" id="IPR052285">
    <property type="entry name" value="NEXT_complex_subunit"/>
</dbReference>
<dbReference type="InterPro" id="IPR012677">
    <property type="entry name" value="Nucleotide-bd_a/b_plait_sf"/>
</dbReference>
<dbReference type="SUPFAM" id="SSF54928">
    <property type="entry name" value="RNA-binding domain, RBD"/>
    <property type="match status" value="1"/>
</dbReference>
<evidence type="ECO:0000313" key="7">
    <source>
        <dbReference type="EMBL" id="CAD6185764.1"/>
    </source>
</evidence>
<keyword evidence="2 4" id="KW-0694">RNA-binding</keyword>
<feature type="compositionally biased region" description="Low complexity" evidence="5">
    <location>
        <begin position="100"/>
        <end position="111"/>
    </location>
</feature>
<evidence type="ECO:0000256" key="4">
    <source>
        <dbReference type="PROSITE-ProRule" id="PRU00176"/>
    </source>
</evidence>
<dbReference type="Proteomes" id="UP000835052">
    <property type="component" value="Unassembled WGS sequence"/>
</dbReference>
<dbReference type="PROSITE" id="PS50102">
    <property type="entry name" value="RRM"/>
    <property type="match status" value="1"/>
</dbReference>
<accession>A0A8S1GSA7</accession>
<dbReference type="GO" id="GO:0003727">
    <property type="term" value="F:single-stranded RNA binding"/>
    <property type="evidence" value="ECO:0007669"/>
    <property type="project" value="TreeGrafter"/>
</dbReference>
<reference evidence="7" key="1">
    <citation type="submission" date="2020-10" db="EMBL/GenBank/DDBJ databases">
        <authorList>
            <person name="Kikuchi T."/>
        </authorList>
    </citation>
    <scope>NUCLEOTIDE SEQUENCE</scope>
    <source>
        <strain evidence="7">NKZ352</strain>
    </source>
</reference>
<feature type="compositionally biased region" description="Basic and acidic residues" evidence="5">
    <location>
        <begin position="82"/>
        <end position="99"/>
    </location>
</feature>
<evidence type="ECO:0000259" key="6">
    <source>
        <dbReference type="PROSITE" id="PS50102"/>
    </source>
</evidence>
<feature type="region of interest" description="Disordered" evidence="5">
    <location>
        <begin position="79"/>
        <end position="136"/>
    </location>
</feature>
<feature type="compositionally biased region" description="Basic and acidic residues" evidence="5">
    <location>
        <begin position="126"/>
        <end position="136"/>
    </location>
</feature>
<dbReference type="AlphaFoldDB" id="A0A8S1GSA7"/>
<dbReference type="PANTHER" id="PTHR13798:SF11">
    <property type="entry name" value="RNA-BINDING PROTEIN 7-RELATED"/>
    <property type="match status" value="1"/>
</dbReference>
<comment type="caution">
    <text evidence="7">The sequence shown here is derived from an EMBL/GenBank/DDBJ whole genome shotgun (WGS) entry which is preliminary data.</text>
</comment>
<dbReference type="SMART" id="SM00360">
    <property type="entry name" value="RRM"/>
    <property type="match status" value="1"/>
</dbReference>
<name>A0A8S1GSA7_9PELO</name>
<proteinExistence type="predicted"/>
<organism evidence="7 8">
    <name type="scientific">Caenorhabditis auriculariae</name>
    <dbReference type="NCBI Taxonomy" id="2777116"/>
    <lineage>
        <taxon>Eukaryota</taxon>
        <taxon>Metazoa</taxon>
        <taxon>Ecdysozoa</taxon>
        <taxon>Nematoda</taxon>
        <taxon>Chromadorea</taxon>
        <taxon>Rhabditida</taxon>
        <taxon>Rhabditina</taxon>
        <taxon>Rhabditomorpha</taxon>
        <taxon>Rhabditoidea</taxon>
        <taxon>Rhabditidae</taxon>
        <taxon>Peloderinae</taxon>
        <taxon>Caenorhabditis</taxon>
    </lineage>
</organism>
<evidence type="ECO:0000313" key="8">
    <source>
        <dbReference type="Proteomes" id="UP000835052"/>
    </source>
</evidence>
<sequence length="136" mass="15805">MDGERTCYVASFNDKVTDDLLEELFTQVGPLKKIKVLKQKDSEIRFALVEFEDEESVQFAIETLDGIKLFNLPLTVKPRSKTKQEEIWKATRSERERRQNTNTPTTTPSSSYRNDRSQPAYSTNSYERKRDSRGFG</sequence>
<feature type="domain" description="RRM" evidence="6">
    <location>
        <begin position="5"/>
        <end position="81"/>
    </location>
</feature>
<dbReference type="GO" id="GO:0000381">
    <property type="term" value="P:regulation of alternative mRNA splicing, via spliceosome"/>
    <property type="evidence" value="ECO:0007669"/>
    <property type="project" value="TreeGrafter"/>
</dbReference>
<dbReference type="InterPro" id="IPR035979">
    <property type="entry name" value="RBD_domain_sf"/>
</dbReference>
<dbReference type="Pfam" id="PF00076">
    <property type="entry name" value="RRM_1"/>
    <property type="match status" value="1"/>
</dbReference>
<gene>
    <name evidence="7" type="ORF">CAUJ_LOCUS1683</name>
</gene>
<evidence type="ECO:0000256" key="5">
    <source>
        <dbReference type="SAM" id="MobiDB-lite"/>
    </source>
</evidence>
<dbReference type="InterPro" id="IPR000504">
    <property type="entry name" value="RRM_dom"/>
</dbReference>
<protein>
    <recommendedName>
        <fullName evidence="6">RRM domain-containing protein</fullName>
    </recommendedName>
</protein>
<dbReference type="Gene3D" id="3.30.70.330">
    <property type="match status" value="1"/>
</dbReference>
<evidence type="ECO:0000256" key="3">
    <source>
        <dbReference type="ARBA" id="ARBA00023242"/>
    </source>
</evidence>
<dbReference type="EMBL" id="CAJGYM010000003">
    <property type="protein sequence ID" value="CAD6185764.1"/>
    <property type="molecule type" value="Genomic_DNA"/>
</dbReference>
<comment type="subcellular location">
    <subcellularLocation>
        <location evidence="1">Nucleus</location>
        <location evidence="1">Nucleoplasm</location>
    </subcellularLocation>
</comment>
<dbReference type="PANTHER" id="PTHR13798">
    <property type="entry name" value="RNA BINDING MOTIF RBM PROTEIN -RELATED"/>
    <property type="match status" value="1"/>
</dbReference>
<evidence type="ECO:0000256" key="2">
    <source>
        <dbReference type="ARBA" id="ARBA00022884"/>
    </source>
</evidence>
<dbReference type="OrthoDB" id="407442at2759"/>